<dbReference type="AlphaFoldDB" id="A0A382ALE8"/>
<feature type="non-terminal residue" evidence="2">
    <location>
        <position position="1"/>
    </location>
</feature>
<protein>
    <submittedName>
        <fullName evidence="2">Uncharacterized protein</fullName>
    </submittedName>
</protein>
<name>A0A382ALE8_9ZZZZ</name>
<dbReference type="EMBL" id="UINC01025726">
    <property type="protein sequence ID" value="SVB01853.1"/>
    <property type="molecule type" value="Genomic_DNA"/>
</dbReference>
<organism evidence="2">
    <name type="scientific">marine metagenome</name>
    <dbReference type="NCBI Taxonomy" id="408172"/>
    <lineage>
        <taxon>unclassified sequences</taxon>
        <taxon>metagenomes</taxon>
        <taxon>ecological metagenomes</taxon>
    </lineage>
</organism>
<reference evidence="2" key="1">
    <citation type="submission" date="2018-05" db="EMBL/GenBank/DDBJ databases">
        <authorList>
            <person name="Lanie J.A."/>
            <person name="Ng W.-L."/>
            <person name="Kazmierczak K.M."/>
            <person name="Andrzejewski T.M."/>
            <person name="Davidsen T.M."/>
            <person name="Wayne K.J."/>
            <person name="Tettelin H."/>
            <person name="Glass J.I."/>
            <person name="Rusch D."/>
            <person name="Podicherti R."/>
            <person name="Tsui H.-C.T."/>
            <person name="Winkler M.E."/>
        </authorList>
    </citation>
    <scope>NUCLEOTIDE SEQUENCE</scope>
</reference>
<proteinExistence type="predicted"/>
<accession>A0A382ALE8</accession>
<evidence type="ECO:0000256" key="1">
    <source>
        <dbReference type="SAM" id="MobiDB-lite"/>
    </source>
</evidence>
<gene>
    <name evidence="2" type="ORF">METZ01_LOCUS154707</name>
</gene>
<evidence type="ECO:0000313" key="2">
    <source>
        <dbReference type="EMBL" id="SVB01853.1"/>
    </source>
</evidence>
<feature type="region of interest" description="Disordered" evidence="1">
    <location>
        <begin position="19"/>
        <end position="41"/>
    </location>
</feature>
<sequence length="41" mass="4218">GEVVEASFEEAFASELEAVHGELGNPAPAHRGGGGGRRRGR</sequence>